<dbReference type="AlphaFoldDB" id="A0AAD5Y8B7"/>
<accession>A0AAD5Y8B7</accession>
<sequence length="91" mass="10343">MRGDSSLFRGVRQPHNAVIVTAVGAGLFAGFAYMFHIMKNDPTIVWTNKVNNPYPWLNISQNKNLKLYAVNNKFEDSSVRETFIVNKRPDA</sequence>
<comment type="caution">
    <text evidence="2">The sequence shown here is derived from an EMBL/GenBank/DDBJ whole genome shotgun (WGS) entry which is preliminary data.</text>
</comment>
<keyword evidence="1" id="KW-0812">Transmembrane</keyword>
<reference evidence="2" key="1">
    <citation type="submission" date="2020-05" db="EMBL/GenBank/DDBJ databases">
        <title>Phylogenomic resolution of chytrid fungi.</title>
        <authorList>
            <person name="Stajich J.E."/>
            <person name="Amses K."/>
            <person name="Simmons R."/>
            <person name="Seto K."/>
            <person name="Myers J."/>
            <person name="Bonds A."/>
            <person name="Quandt C.A."/>
            <person name="Barry K."/>
            <person name="Liu P."/>
            <person name="Grigoriev I."/>
            <person name="Longcore J.E."/>
            <person name="James T.Y."/>
        </authorList>
    </citation>
    <scope>NUCLEOTIDE SEQUENCE</scope>
    <source>
        <strain evidence="2">PLAUS21</strain>
    </source>
</reference>
<dbReference type="Pfam" id="PF06522">
    <property type="entry name" value="B12D"/>
    <property type="match status" value="1"/>
</dbReference>
<dbReference type="Proteomes" id="UP001210925">
    <property type="component" value="Unassembled WGS sequence"/>
</dbReference>
<keyword evidence="1" id="KW-1133">Transmembrane helix</keyword>
<dbReference type="EMBL" id="JADGKB010000036">
    <property type="protein sequence ID" value="KAJ3257643.1"/>
    <property type="molecule type" value="Genomic_DNA"/>
</dbReference>
<evidence type="ECO:0000313" key="2">
    <source>
        <dbReference type="EMBL" id="KAJ3257627.1"/>
    </source>
</evidence>
<feature type="transmembrane region" description="Helical" evidence="1">
    <location>
        <begin position="15"/>
        <end position="35"/>
    </location>
</feature>
<gene>
    <name evidence="2" type="ORF">HK103_004399</name>
    <name evidence="3" type="ORF">HK103_004415</name>
</gene>
<protein>
    <submittedName>
        <fullName evidence="2">Uncharacterized protein</fullName>
    </submittedName>
</protein>
<evidence type="ECO:0000313" key="3">
    <source>
        <dbReference type="EMBL" id="KAJ3257643.1"/>
    </source>
</evidence>
<keyword evidence="1" id="KW-0472">Membrane</keyword>
<dbReference type="InterPro" id="IPR010530">
    <property type="entry name" value="B12D"/>
</dbReference>
<evidence type="ECO:0000313" key="4">
    <source>
        <dbReference type="Proteomes" id="UP001210925"/>
    </source>
</evidence>
<name>A0AAD5Y8B7_9FUNG</name>
<evidence type="ECO:0000256" key="1">
    <source>
        <dbReference type="SAM" id="Phobius"/>
    </source>
</evidence>
<proteinExistence type="predicted"/>
<dbReference type="EMBL" id="JADGKB010000036">
    <property type="protein sequence ID" value="KAJ3257627.1"/>
    <property type="molecule type" value="Genomic_DNA"/>
</dbReference>
<keyword evidence="4" id="KW-1185">Reference proteome</keyword>
<organism evidence="2 4">
    <name type="scientific">Boothiomyces macroporosus</name>
    <dbReference type="NCBI Taxonomy" id="261099"/>
    <lineage>
        <taxon>Eukaryota</taxon>
        <taxon>Fungi</taxon>
        <taxon>Fungi incertae sedis</taxon>
        <taxon>Chytridiomycota</taxon>
        <taxon>Chytridiomycota incertae sedis</taxon>
        <taxon>Chytridiomycetes</taxon>
        <taxon>Rhizophydiales</taxon>
        <taxon>Terramycetaceae</taxon>
        <taxon>Boothiomyces</taxon>
    </lineage>
</organism>